<evidence type="ECO:0000313" key="1">
    <source>
        <dbReference type="EMBL" id="OIO64982.1"/>
    </source>
</evidence>
<organism evidence="1 2">
    <name type="scientific">Candidatus Wolfebacteria bacterium CG1_02_39_135</name>
    <dbReference type="NCBI Taxonomy" id="1805425"/>
    <lineage>
        <taxon>Bacteria</taxon>
        <taxon>Candidatus Wolfeibacteriota</taxon>
    </lineage>
</organism>
<evidence type="ECO:0000313" key="2">
    <source>
        <dbReference type="Proteomes" id="UP000182693"/>
    </source>
</evidence>
<protein>
    <submittedName>
        <fullName evidence="1">Uncharacterized protein</fullName>
    </submittedName>
</protein>
<dbReference type="Proteomes" id="UP000182693">
    <property type="component" value="Unassembled WGS sequence"/>
</dbReference>
<dbReference type="STRING" id="1805425.AUJ30_01700"/>
<name>A0A1J4Y198_9BACT</name>
<accession>A0A1J4Y198</accession>
<reference evidence="1 2" key="1">
    <citation type="journal article" date="2016" name="Environ. Microbiol.">
        <title>Genomic resolution of a cold subsurface aquifer community provides metabolic insights for novel microbes adapted to high CO concentrations.</title>
        <authorList>
            <person name="Probst A.J."/>
            <person name="Castelle C.J."/>
            <person name="Singh A."/>
            <person name="Brown C.T."/>
            <person name="Anantharaman K."/>
            <person name="Sharon I."/>
            <person name="Hug L.A."/>
            <person name="Burstein D."/>
            <person name="Emerson J.B."/>
            <person name="Thomas B.C."/>
            <person name="Banfield J.F."/>
        </authorList>
    </citation>
    <scope>NUCLEOTIDE SEQUENCE [LARGE SCALE GENOMIC DNA]</scope>
    <source>
        <strain evidence="1">CG1_02_39_135</strain>
    </source>
</reference>
<dbReference type="AlphaFoldDB" id="A0A1J4Y198"/>
<dbReference type="EMBL" id="MNWX01000032">
    <property type="protein sequence ID" value="OIO64982.1"/>
    <property type="molecule type" value="Genomic_DNA"/>
</dbReference>
<gene>
    <name evidence="1" type="ORF">AUJ30_01700</name>
</gene>
<sequence length="102" mass="11176">MPSESASIQAIQLVRTVFENVHGNLGVLKFNIEELTPINGADEKDSKKWKVICSFFESVGSSSPSRFESIANLNDNTVTIKKLGTETPVTKYTVTKQDNPAS</sequence>
<proteinExistence type="predicted"/>
<comment type="caution">
    <text evidence="1">The sequence shown here is derived from an EMBL/GenBank/DDBJ whole genome shotgun (WGS) entry which is preliminary data.</text>
</comment>